<evidence type="ECO:0000256" key="5">
    <source>
        <dbReference type="ARBA" id="ARBA00022898"/>
    </source>
</evidence>
<keyword evidence="10" id="KW-1185">Reference proteome</keyword>
<evidence type="ECO:0000313" key="9">
    <source>
        <dbReference type="EMBL" id="SHN54590.1"/>
    </source>
</evidence>
<proteinExistence type="inferred from homology"/>
<dbReference type="InterPro" id="IPR015422">
    <property type="entry name" value="PyrdxlP-dep_Trfase_small"/>
</dbReference>
<dbReference type="InterPro" id="IPR015421">
    <property type="entry name" value="PyrdxlP-dep_Trfase_major"/>
</dbReference>
<feature type="domain" description="Aminotransferase class V" evidence="8">
    <location>
        <begin position="32"/>
        <end position="327"/>
    </location>
</feature>
<dbReference type="PIRSF" id="PIRSF000524">
    <property type="entry name" value="SPT"/>
    <property type="match status" value="1"/>
</dbReference>
<dbReference type="Proteomes" id="UP000186469">
    <property type="component" value="Unassembled WGS sequence"/>
</dbReference>
<feature type="modified residue" description="N6-(pyridoxal phosphate)lysine" evidence="7">
    <location>
        <position position="196"/>
    </location>
</feature>
<evidence type="ECO:0000256" key="3">
    <source>
        <dbReference type="ARBA" id="ARBA00022576"/>
    </source>
</evidence>
<gene>
    <name evidence="9" type="ORF">SAMN02745728_00557</name>
</gene>
<sequence>MQKYINIPMVAGPVSLHPNVLKVMNKDYGSGQIEKDFIPFYSETADMLAEIMQTKNEVVLMTGEGMLALWGALKSCLKVGDKVLSIGTGVFGDGIGEMAKSLGCEVTSISLPYNQTIDNMALELIEEALKKDCPKLISVVHCETPSGTLNPLDGLAALKNKYKVPLLYVDAVASVGGAALNADALSIDLALVGSQKCLSAPPSMSIVSVSSKAFEIMEEINYQGYDSLLPFKNIKNQTRCPYTPYWHGVAALNAAAKVLLDEGINSVYARHNAVAEQCRTGIEKLGLELFVEAGFVSSPTVTAIKVPQKTNWETWKKLLRAEGLVVSGSFGPMQDKVFRLGHMGTQADEKLMSEALKAIERSLKKI</sequence>
<comment type="similarity">
    <text evidence="2">Belongs to the class-V pyridoxal-phosphate-dependent aminotransferase family.</text>
</comment>
<feature type="binding site" evidence="6">
    <location>
        <position position="339"/>
    </location>
    <ligand>
        <name>substrate</name>
    </ligand>
</feature>
<evidence type="ECO:0000313" key="10">
    <source>
        <dbReference type="Proteomes" id="UP000186469"/>
    </source>
</evidence>
<dbReference type="PANTHER" id="PTHR21152:SF24">
    <property type="entry name" value="ALANINE--GLYOXYLATE AMINOTRANSFERASE 1"/>
    <property type="match status" value="1"/>
</dbReference>
<reference evidence="9 10" key="1">
    <citation type="submission" date="2016-12" db="EMBL/GenBank/DDBJ databases">
        <authorList>
            <person name="Song W.-J."/>
            <person name="Kurnit D.M."/>
        </authorList>
    </citation>
    <scope>NUCLEOTIDE SEQUENCE [LARGE SCALE GENOMIC DNA]</scope>
    <source>
        <strain evidence="9 10">DSM 11393</strain>
    </source>
</reference>
<comment type="cofactor">
    <cofactor evidence="1 7">
        <name>pyridoxal 5'-phosphate</name>
        <dbReference type="ChEBI" id="CHEBI:597326"/>
    </cofactor>
</comment>
<organism evidence="9 10">
    <name type="scientific">Desulfovibrio litoralis DSM 11393</name>
    <dbReference type="NCBI Taxonomy" id="1121455"/>
    <lineage>
        <taxon>Bacteria</taxon>
        <taxon>Pseudomonadati</taxon>
        <taxon>Thermodesulfobacteriota</taxon>
        <taxon>Desulfovibrionia</taxon>
        <taxon>Desulfovibrionales</taxon>
        <taxon>Desulfovibrionaceae</taxon>
        <taxon>Desulfovibrio</taxon>
    </lineage>
</organism>
<dbReference type="GO" id="GO:0019265">
    <property type="term" value="P:glycine biosynthetic process, by transamination of glyoxylate"/>
    <property type="evidence" value="ECO:0007669"/>
    <property type="project" value="TreeGrafter"/>
</dbReference>
<evidence type="ECO:0000256" key="6">
    <source>
        <dbReference type="PIRSR" id="PIRSR000524-1"/>
    </source>
</evidence>
<dbReference type="Pfam" id="PF00266">
    <property type="entry name" value="Aminotran_5"/>
    <property type="match status" value="1"/>
</dbReference>
<dbReference type="Gene3D" id="3.40.640.10">
    <property type="entry name" value="Type I PLP-dependent aspartate aminotransferase-like (Major domain)"/>
    <property type="match status" value="1"/>
</dbReference>
<dbReference type="InterPro" id="IPR024169">
    <property type="entry name" value="SP_NH2Trfase/AEP_transaminase"/>
</dbReference>
<dbReference type="STRING" id="1121455.SAMN02745728_00557"/>
<evidence type="ECO:0000256" key="2">
    <source>
        <dbReference type="ARBA" id="ARBA00009236"/>
    </source>
</evidence>
<accession>A0A1M7S834</accession>
<dbReference type="GO" id="GO:0008453">
    <property type="term" value="F:alanine-glyoxylate transaminase activity"/>
    <property type="evidence" value="ECO:0007669"/>
    <property type="project" value="TreeGrafter"/>
</dbReference>
<dbReference type="EMBL" id="FRDI01000003">
    <property type="protein sequence ID" value="SHN54590.1"/>
    <property type="molecule type" value="Genomic_DNA"/>
</dbReference>
<keyword evidence="4 9" id="KW-0808">Transferase</keyword>
<name>A0A1M7S834_9BACT</name>
<dbReference type="RefSeq" id="WP_072696264.1">
    <property type="nucleotide sequence ID" value="NZ_FRDI01000003.1"/>
</dbReference>
<keyword evidence="5 7" id="KW-0663">Pyridoxal phosphate</keyword>
<dbReference type="OrthoDB" id="9766472at2"/>
<dbReference type="AlphaFoldDB" id="A0A1M7S834"/>
<dbReference type="SUPFAM" id="SSF53383">
    <property type="entry name" value="PLP-dependent transferases"/>
    <property type="match status" value="1"/>
</dbReference>
<evidence type="ECO:0000256" key="1">
    <source>
        <dbReference type="ARBA" id="ARBA00001933"/>
    </source>
</evidence>
<dbReference type="Gene3D" id="3.90.1150.10">
    <property type="entry name" value="Aspartate Aminotransferase, domain 1"/>
    <property type="match status" value="1"/>
</dbReference>
<evidence type="ECO:0000256" key="7">
    <source>
        <dbReference type="PIRSR" id="PIRSR000524-50"/>
    </source>
</evidence>
<dbReference type="InterPro" id="IPR015424">
    <property type="entry name" value="PyrdxlP-dep_Trfase"/>
</dbReference>
<evidence type="ECO:0000259" key="8">
    <source>
        <dbReference type="Pfam" id="PF00266"/>
    </source>
</evidence>
<protein>
    <submittedName>
        <fullName evidence="9">Aspartate aminotransferase</fullName>
    </submittedName>
</protein>
<dbReference type="InterPro" id="IPR000192">
    <property type="entry name" value="Aminotrans_V_dom"/>
</dbReference>
<keyword evidence="3 9" id="KW-0032">Aminotransferase</keyword>
<dbReference type="PANTHER" id="PTHR21152">
    <property type="entry name" value="AMINOTRANSFERASE CLASS V"/>
    <property type="match status" value="1"/>
</dbReference>
<evidence type="ECO:0000256" key="4">
    <source>
        <dbReference type="ARBA" id="ARBA00022679"/>
    </source>
</evidence>
<dbReference type="GO" id="GO:0004760">
    <property type="term" value="F:L-serine-pyruvate transaminase activity"/>
    <property type="evidence" value="ECO:0007669"/>
    <property type="project" value="TreeGrafter"/>
</dbReference>